<dbReference type="AlphaFoldDB" id="A0A6G1FQQ3"/>
<reference evidence="4" key="2">
    <citation type="submission" date="2020-04" db="EMBL/GenBank/DDBJ databases">
        <authorList>
            <consortium name="NCBI Genome Project"/>
        </authorList>
    </citation>
    <scope>NUCLEOTIDE SEQUENCE</scope>
    <source>
        <strain evidence="4">CBS 781.70</strain>
    </source>
</reference>
<dbReference type="PANTHER" id="PTHR43861">
    <property type="entry name" value="TRANS-ACONITATE 2-METHYLTRANSFERASE-RELATED"/>
    <property type="match status" value="1"/>
</dbReference>
<evidence type="ECO:0000313" key="3">
    <source>
        <dbReference type="Proteomes" id="UP000504638"/>
    </source>
</evidence>
<dbReference type="SUPFAM" id="SSF53335">
    <property type="entry name" value="S-adenosyl-L-methionine-dependent methyltransferases"/>
    <property type="match status" value="1"/>
</dbReference>
<dbReference type="Proteomes" id="UP000504638">
    <property type="component" value="Unplaced"/>
</dbReference>
<evidence type="ECO:0000256" key="1">
    <source>
        <dbReference type="ARBA" id="ARBA00022679"/>
    </source>
</evidence>
<protein>
    <submittedName>
        <fullName evidence="2 4">S-adenosyl-L-methionine-dependent methyltransferase</fullName>
    </submittedName>
</protein>
<dbReference type="EMBL" id="ML975193">
    <property type="protein sequence ID" value="KAF1808019.1"/>
    <property type="molecule type" value="Genomic_DNA"/>
</dbReference>
<dbReference type="RefSeq" id="XP_033529650.1">
    <property type="nucleotide sequence ID" value="XM_033676865.1"/>
</dbReference>
<reference evidence="2 4" key="1">
    <citation type="submission" date="2020-01" db="EMBL/GenBank/DDBJ databases">
        <authorList>
            <consortium name="DOE Joint Genome Institute"/>
            <person name="Haridas S."/>
            <person name="Albert R."/>
            <person name="Binder M."/>
            <person name="Bloem J."/>
            <person name="Labutti K."/>
            <person name="Salamov A."/>
            <person name="Andreopoulos B."/>
            <person name="Baker S.E."/>
            <person name="Barry K."/>
            <person name="Bills G."/>
            <person name="Bluhm B.H."/>
            <person name="Cannon C."/>
            <person name="Castanera R."/>
            <person name="Culley D.E."/>
            <person name="Daum C."/>
            <person name="Ezra D."/>
            <person name="Gonzalez J.B."/>
            <person name="Henrissat B."/>
            <person name="Kuo A."/>
            <person name="Liang C."/>
            <person name="Lipzen A."/>
            <person name="Lutzoni F."/>
            <person name="Magnuson J."/>
            <person name="Mondo S."/>
            <person name="Nolan M."/>
            <person name="Ohm R."/>
            <person name="Pangilinan J."/>
            <person name="Park H.-J."/>
            <person name="Ramirez L."/>
            <person name="Alfaro M."/>
            <person name="Sun H."/>
            <person name="Tritt A."/>
            <person name="Yoshinaga Y."/>
            <person name="Zwiers L.-H."/>
            <person name="Turgeon B.G."/>
            <person name="Goodwin S.B."/>
            <person name="Spatafora J.W."/>
            <person name="Crous P.W."/>
            <person name="Grigoriev I.V."/>
        </authorList>
    </citation>
    <scope>NUCLEOTIDE SEQUENCE</scope>
    <source>
        <strain evidence="2 4">CBS 781.70</strain>
    </source>
</reference>
<proteinExistence type="predicted"/>
<organism evidence="2">
    <name type="scientific">Eremomyces bilateralis CBS 781.70</name>
    <dbReference type="NCBI Taxonomy" id="1392243"/>
    <lineage>
        <taxon>Eukaryota</taxon>
        <taxon>Fungi</taxon>
        <taxon>Dikarya</taxon>
        <taxon>Ascomycota</taxon>
        <taxon>Pezizomycotina</taxon>
        <taxon>Dothideomycetes</taxon>
        <taxon>Dothideomycetes incertae sedis</taxon>
        <taxon>Eremomycetales</taxon>
        <taxon>Eremomycetaceae</taxon>
        <taxon>Eremomyces</taxon>
    </lineage>
</organism>
<evidence type="ECO:0000313" key="2">
    <source>
        <dbReference type="EMBL" id="KAF1808019.1"/>
    </source>
</evidence>
<dbReference type="GO" id="GO:0008168">
    <property type="term" value="F:methyltransferase activity"/>
    <property type="evidence" value="ECO:0007669"/>
    <property type="project" value="UniProtKB-KW"/>
</dbReference>
<dbReference type="Pfam" id="PF13489">
    <property type="entry name" value="Methyltransf_23"/>
    <property type="match status" value="1"/>
</dbReference>
<dbReference type="GeneID" id="54417435"/>
<accession>A0A6G1FQQ3</accession>
<sequence>MAESRFDKEAAEWDTNPTVKEASERALEAILKYCPQLQDDRRELSAIEFGCGTGLLSLPFSRHVESLVAVDLSHGMVEALKLKLSVANPEASSNIRPVCALITDPDDPALQDDSNGGAPKRFDLLISNLLLHHIPELQPFLKTMFGVLAPGGVAIFLDFENFGPAARKFHPESKMEGVERHGIVKEEIEELMRAAGFSNVRVERPHTLKKPIDEGAGTGEFPFLACLGGKAI</sequence>
<dbReference type="CDD" id="cd02440">
    <property type="entry name" value="AdoMet_MTases"/>
    <property type="match status" value="1"/>
</dbReference>
<name>A0A6G1FQQ3_9PEZI</name>
<dbReference type="InterPro" id="IPR029063">
    <property type="entry name" value="SAM-dependent_MTases_sf"/>
</dbReference>
<gene>
    <name evidence="2 4" type="ORF">P152DRAFT_406282</name>
</gene>
<keyword evidence="3" id="KW-1185">Reference proteome</keyword>
<dbReference type="GO" id="GO:0032259">
    <property type="term" value="P:methylation"/>
    <property type="evidence" value="ECO:0007669"/>
    <property type="project" value="UniProtKB-KW"/>
</dbReference>
<dbReference type="Gene3D" id="3.40.50.150">
    <property type="entry name" value="Vaccinia Virus protein VP39"/>
    <property type="match status" value="1"/>
</dbReference>
<dbReference type="OrthoDB" id="66144at2759"/>
<keyword evidence="1 2" id="KW-0808">Transferase</keyword>
<evidence type="ECO:0000313" key="4">
    <source>
        <dbReference type="RefSeq" id="XP_033529650.1"/>
    </source>
</evidence>
<dbReference type="PANTHER" id="PTHR43861:SF3">
    <property type="entry name" value="PUTATIVE (AFU_ORTHOLOGUE AFUA_2G14390)-RELATED"/>
    <property type="match status" value="1"/>
</dbReference>
<keyword evidence="2 4" id="KW-0489">Methyltransferase</keyword>
<reference evidence="4" key="3">
    <citation type="submission" date="2025-04" db="UniProtKB">
        <authorList>
            <consortium name="RefSeq"/>
        </authorList>
    </citation>
    <scope>IDENTIFICATION</scope>
    <source>
        <strain evidence="4">CBS 781.70</strain>
    </source>
</reference>